<dbReference type="InterPro" id="IPR029063">
    <property type="entry name" value="SAM-dependent_MTases_sf"/>
</dbReference>
<accession>N0E6D7</accession>
<keyword evidence="1 5" id="KW-0489">Methyltransferase</keyword>
<dbReference type="GO" id="GO:0032259">
    <property type="term" value="P:methylation"/>
    <property type="evidence" value="ECO:0007669"/>
    <property type="project" value="UniProtKB-KW"/>
</dbReference>
<dbReference type="PANTHER" id="PTHR45036:SF1">
    <property type="entry name" value="METHYLTRANSFERASE LIKE 7A"/>
    <property type="match status" value="1"/>
</dbReference>
<keyword evidence="2 5" id="KW-0808">Transferase</keyword>
<dbReference type="Proteomes" id="UP000013167">
    <property type="component" value="Unassembled WGS sequence"/>
</dbReference>
<dbReference type="AlphaFoldDB" id="N0E6D7"/>
<protein>
    <submittedName>
        <fullName evidence="5">UbiE/COQ5 family methyltransferase</fullName>
    </submittedName>
</protein>
<evidence type="ECO:0000256" key="2">
    <source>
        <dbReference type="ARBA" id="ARBA00022679"/>
    </source>
</evidence>
<gene>
    <name evidence="5" type="ORF">BN10_910005</name>
</gene>
<dbReference type="RefSeq" id="WP_010851191.1">
    <property type="nucleotide sequence ID" value="NZ_HF570956.1"/>
</dbReference>
<proteinExistence type="predicted"/>
<dbReference type="Gene3D" id="3.40.50.150">
    <property type="entry name" value="Vaccinia Virus protein VP39"/>
    <property type="match status" value="1"/>
</dbReference>
<name>N0E6D7_9MICO</name>
<dbReference type="InterPro" id="IPR052356">
    <property type="entry name" value="Thiol_S-MT"/>
</dbReference>
<dbReference type="InterPro" id="IPR023576">
    <property type="entry name" value="UbiE/COQ5_MeTrFase_CS"/>
</dbReference>
<organism evidence="5 6">
    <name type="scientific">Phycicoccus elongatus Lp2</name>
    <dbReference type="NCBI Taxonomy" id="1193181"/>
    <lineage>
        <taxon>Bacteria</taxon>
        <taxon>Bacillati</taxon>
        <taxon>Actinomycetota</taxon>
        <taxon>Actinomycetes</taxon>
        <taxon>Micrococcales</taxon>
        <taxon>Intrasporangiaceae</taxon>
        <taxon>Phycicoccus</taxon>
    </lineage>
</organism>
<dbReference type="EMBL" id="CAIZ01000165">
    <property type="protein sequence ID" value="CCH71364.1"/>
    <property type="molecule type" value="Genomic_DNA"/>
</dbReference>
<dbReference type="CDD" id="cd02440">
    <property type="entry name" value="AdoMet_MTases"/>
    <property type="match status" value="1"/>
</dbReference>
<reference evidence="5 6" key="1">
    <citation type="journal article" date="2013" name="ISME J.">
        <title>A metabolic model for members of the genus Tetrasphaera involved in enhanced biological phosphorus removal.</title>
        <authorList>
            <person name="Kristiansen R."/>
            <person name="Nguyen H.T.T."/>
            <person name="Saunders A.M."/>
            <person name="Nielsen J.L."/>
            <person name="Wimmer R."/>
            <person name="Le V.Q."/>
            <person name="McIlroy S.J."/>
            <person name="Petrovski S."/>
            <person name="Seviour R.J."/>
            <person name="Calteau A."/>
            <person name="Nielsen K.L."/>
            <person name="Nielsen P.H."/>
        </authorList>
    </citation>
    <scope>NUCLEOTIDE SEQUENCE [LARGE SCALE GENOMIC DNA]</scope>
    <source>
        <strain evidence="5 6">Lp2</strain>
    </source>
</reference>
<dbReference type="eggNOG" id="COG2226">
    <property type="taxonomic scope" value="Bacteria"/>
</dbReference>
<dbReference type="PANTHER" id="PTHR45036">
    <property type="entry name" value="METHYLTRANSFERASE LIKE 7B"/>
    <property type="match status" value="1"/>
</dbReference>
<keyword evidence="6" id="KW-1185">Reference proteome</keyword>
<dbReference type="Pfam" id="PF08241">
    <property type="entry name" value="Methyltransf_11"/>
    <property type="match status" value="1"/>
</dbReference>
<evidence type="ECO:0000313" key="6">
    <source>
        <dbReference type="Proteomes" id="UP000013167"/>
    </source>
</evidence>
<dbReference type="STRING" id="1193181.BN10_910005"/>
<feature type="domain" description="Methyltransferase type 11" evidence="4">
    <location>
        <begin position="43"/>
        <end position="137"/>
    </location>
</feature>
<comment type="caution">
    <text evidence="5">The sequence shown here is derived from an EMBL/GenBank/DDBJ whole genome shotgun (WGS) entry which is preliminary data.</text>
</comment>
<evidence type="ECO:0000256" key="3">
    <source>
        <dbReference type="ARBA" id="ARBA00022691"/>
    </source>
</evidence>
<dbReference type="OrthoDB" id="9797252at2"/>
<sequence>MRAPRWWDEHVLPRLVDRTMSGPQVEELRAATCGRDAVRGLVVEVGFGSGRNLAHYGPDVTGVLAVEPADLAWERALPRIAAFGRPVERVGTDAAGLDLSTASVDAVVSTWTLCTIPALTNALAEIARVLRPGGALHFVEHTTSDHPALARAQAVVQPVWGAWAGGCHLDRDIPGELERAAYALTSHGRRGWFVSGSARPMAHSGHSTPTGS</sequence>
<evidence type="ECO:0000259" key="4">
    <source>
        <dbReference type="Pfam" id="PF08241"/>
    </source>
</evidence>
<evidence type="ECO:0000313" key="5">
    <source>
        <dbReference type="EMBL" id="CCH71364.1"/>
    </source>
</evidence>
<dbReference type="InterPro" id="IPR013216">
    <property type="entry name" value="Methyltransf_11"/>
</dbReference>
<dbReference type="SUPFAM" id="SSF53335">
    <property type="entry name" value="S-adenosyl-L-methionine-dependent methyltransferases"/>
    <property type="match status" value="1"/>
</dbReference>
<evidence type="ECO:0000256" key="1">
    <source>
        <dbReference type="ARBA" id="ARBA00022603"/>
    </source>
</evidence>
<dbReference type="PROSITE" id="PS01184">
    <property type="entry name" value="UBIE_2"/>
    <property type="match status" value="1"/>
</dbReference>
<dbReference type="GO" id="GO:0008757">
    <property type="term" value="F:S-adenosylmethionine-dependent methyltransferase activity"/>
    <property type="evidence" value="ECO:0007669"/>
    <property type="project" value="InterPro"/>
</dbReference>
<dbReference type="HOGENOM" id="CLU_037990_7_4_11"/>
<keyword evidence="3" id="KW-0949">S-adenosyl-L-methionine</keyword>